<sequence length="114" mass="11710">MPTHPSHIATISGVYDEGVILEHPEADAPEGALVWLHADGSYLNASAVESLLAELEELLGAAEPAVDPRRVAAASKAVEILNARKPSLMGAQAATAGDVVGLAAFLLDELTSDA</sequence>
<reference evidence="1" key="1">
    <citation type="submission" date="2020-10" db="EMBL/GenBank/DDBJ databases">
        <title>Sequencing the genomes of 1000 actinobacteria strains.</title>
        <authorList>
            <person name="Klenk H.-P."/>
        </authorList>
    </citation>
    <scope>NUCLEOTIDE SEQUENCE</scope>
    <source>
        <strain evidence="1">DSM 45354</strain>
    </source>
</reference>
<comment type="caution">
    <text evidence="1">The sequence shown here is derived from an EMBL/GenBank/DDBJ whole genome shotgun (WGS) entry which is preliminary data.</text>
</comment>
<proteinExistence type="predicted"/>
<dbReference type="AlphaFoldDB" id="A0A927MWX6"/>
<protein>
    <submittedName>
        <fullName evidence="1">Uncharacterized protein</fullName>
    </submittedName>
</protein>
<dbReference type="Proteomes" id="UP000638648">
    <property type="component" value="Unassembled WGS sequence"/>
</dbReference>
<evidence type="ECO:0000313" key="2">
    <source>
        <dbReference type="Proteomes" id="UP000638648"/>
    </source>
</evidence>
<keyword evidence="2" id="KW-1185">Reference proteome</keyword>
<evidence type="ECO:0000313" key="1">
    <source>
        <dbReference type="EMBL" id="MBE1606268.1"/>
    </source>
</evidence>
<dbReference type="RefSeq" id="WP_192750427.1">
    <property type="nucleotide sequence ID" value="NZ_BAABJL010000011.1"/>
</dbReference>
<name>A0A927MWX6_9ACTN</name>
<dbReference type="EMBL" id="JADBEM010000001">
    <property type="protein sequence ID" value="MBE1606268.1"/>
    <property type="molecule type" value="Genomic_DNA"/>
</dbReference>
<gene>
    <name evidence="1" type="ORF">HEB94_003116</name>
</gene>
<organism evidence="1 2">
    <name type="scientific">Actinopolymorpha pittospori</name>
    <dbReference type="NCBI Taxonomy" id="648752"/>
    <lineage>
        <taxon>Bacteria</taxon>
        <taxon>Bacillati</taxon>
        <taxon>Actinomycetota</taxon>
        <taxon>Actinomycetes</taxon>
        <taxon>Propionibacteriales</taxon>
        <taxon>Actinopolymorphaceae</taxon>
        <taxon>Actinopolymorpha</taxon>
    </lineage>
</organism>
<accession>A0A927MWX6</accession>